<dbReference type="PANTHER" id="PTHR43335">
    <property type="entry name" value="ABC TRANSPORTER, ATP-BINDING PROTEIN"/>
    <property type="match status" value="1"/>
</dbReference>
<name>A0AA45WPU5_9BACL</name>
<dbReference type="Gene3D" id="3.40.50.300">
    <property type="entry name" value="P-loop containing nucleotide triphosphate hydrolases"/>
    <property type="match status" value="1"/>
</dbReference>
<dbReference type="Pfam" id="PF00005">
    <property type="entry name" value="ABC_tran"/>
    <property type="match status" value="1"/>
</dbReference>
<keyword evidence="3" id="KW-0547">Nucleotide-binding</keyword>
<dbReference type="EMBL" id="FXTU01000004">
    <property type="protein sequence ID" value="SMP22670.1"/>
    <property type="molecule type" value="Genomic_DNA"/>
</dbReference>
<feature type="domain" description="ABC transporter" evidence="5">
    <location>
        <begin position="2"/>
        <end position="230"/>
    </location>
</feature>
<dbReference type="Proteomes" id="UP001157946">
    <property type="component" value="Unassembled WGS sequence"/>
</dbReference>
<evidence type="ECO:0000256" key="2">
    <source>
        <dbReference type="ARBA" id="ARBA00022448"/>
    </source>
</evidence>
<gene>
    <name evidence="6" type="ORF">SAMN06265361_10489</name>
</gene>
<proteinExistence type="inferred from homology"/>
<organism evidence="6 7">
    <name type="scientific">Laceyella tengchongensis</name>
    <dbReference type="NCBI Taxonomy" id="574699"/>
    <lineage>
        <taxon>Bacteria</taxon>
        <taxon>Bacillati</taxon>
        <taxon>Bacillota</taxon>
        <taxon>Bacilli</taxon>
        <taxon>Bacillales</taxon>
        <taxon>Thermoactinomycetaceae</taxon>
        <taxon>Laceyella</taxon>
    </lineage>
</organism>
<evidence type="ECO:0000259" key="5">
    <source>
        <dbReference type="PROSITE" id="PS50893"/>
    </source>
</evidence>
<dbReference type="AlphaFoldDB" id="A0AA45WPU5"/>
<dbReference type="InterPro" id="IPR027417">
    <property type="entry name" value="P-loop_NTPase"/>
</dbReference>
<evidence type="ECO:0000256" key="3">
    <source>
        <dbReference type="ARBA" id="ARBA00022741"/>
    </source>
</evidence>
<sequence length="304" mass="34196">MIKVENLTKMYGNRTVVNNVTFQVGKGEIFGYLGKNGAGKSTTINMITGIVRPTSGKVFLFGQDVLENPSVIYQKVGVLPDSSNFYPTYSSLDHLTLFGELKRVKMKKQDLYQLLERVGLQGHEKKKVHSYSLGMKKKLGIAQALIGDPEIIFLDEPTSTLDPESAIEIRELIFALSQQGKTIFMTSHNLEEVEKICHRVAIMQNGTITQMGTLRELREKNQASIHIYLVTKQEANAKDSFIQSLKQRGIFAKSTESGFHLKIDSDQVFPEIISIAVREGISIYRVQFEEVSLEKIFLESKATQ</sequence>
<dbReference type="SMART" id="SM00382">
    <property type="entry name" value="AAA"/>
    <property type="match status" value="1"/>
</dbReference>
<dbReference type="InterPro" id="IPR003593">
    <property type="entry name" value="AAA+_ATPase"/>
</dbReference>
<dbReference type="PANTHER" id="PTHR43335:SF4">
    <property type="entry name" value="ABC TRANSPORTER, ATP-BINDING PROTEIN"/>
    <property type="match status" value="1"/>
</dbReference>
<dbReference type="GO" id="GO:0016887">
    <property type="term" value="F:ATP hydrolysis activity"/>
    <property type="evidence" value="ECO:0007669"/>
    <property type="project" value="InterPro"/>
</dbReference>
<dbReference type="SUPFAM" id="SSF52540">
    <property type="entry name" value="P-loop containing nucleoside triphosphate hydrolases"/>
    <property type="match status" value="1"/>
</dbReference>
<keyword evidence="4 6" id="KW-0067">ATP-binding</keyword>
<dbReference type="CDD" id="cd03230">
    <property type="entry name" value="ABC_DR_subfamily_A"/>
    <property type="match status" value="1"/>
</dbReference>
<dbReference type="PROSITE" id="PS50893">
    <property type="entry name" value="ABC_TRANSPORTER_2"/>
    <property type="match status" value="1"/>
</dbReference>
<keyword evidence="7" id="KW-1185">Reference proteome</keyword>
<evidence type="ECO:0000313" key="6">
    <source>
        <dbReference type="EMBL" id="SMP22670.1"/>
    </source>
</evidence>
<reference evidence="6" key="1">
    <citation type="submission" date="2017-05" db="EMBL/GenBank/DDBJ databases">
        <authorList>
            <person name="Varghese N."/>
            <person name="Submissions S."/>
        </authorList>
    </citation>
    <scope>NUCLEOTIDE SEQUENCE</scope>
    <source>
        <strain evidence="6">DSM 45262</strain>
    </source>
</reference>
<dbReference type="GO" id="GO:0005524">
    <property type="term" value="F:ATP binding"/>
    <property type="evidence" value="ECO:0007669"/>
    <property type="project" value="UniProtKB-KW"/>
</dbReference>
<dbReference type="InterPro" id="IPR017871">
    <property type="entry name" value="ABC_transporter-like_CS"/>
</dbReference>
<protein>
    <submittedName>
        <fullName evidence="6">ABC-2 type transport system ATP-binding protein</fullName>
    </submittedName>
</protein>
<dbReference type="InterPro" id="IPR003439">
    <property type="entry name" value="ABC_transporter-like_ATP-bd"/>
</dbReference>
<comment type="caution">
    <text evidence="6">The sequence shown here is derived from an EMBL/GenBank/DDBJ whole genome shotgun (WGS) entry which is preliminary data.</text>
</comment>
<comment type="similarity">
    <text evidence="1">Belongs to the ABC transporter superfamily.</text>
</comment>
<evidence type="ECO:0000256" key="1">
    <source>
        <dbReference type="ARBA" id="ARBA00005417"/>
    </source>
</evidence>
<evidence type="ECO:0000256" key="4">
    <source>
        <dbReference type="ARBA" id="ARBA00022840"/>
    </source>
</evidence>
<accession>A0AA45WPU5</accession>
<dbReference type="RefSeq" id="WP_223247985.1">
    <property type="nucleotide sequence ID" value="NZ_FXTU01000004.1"/>
</dbReference>
<dbReference type="PROSITE" id="PS00211">
    <property type="entry name" value="ABC_TRANSPORTER_1"/>
    <property type="match status" value="1"/>
</dbReference>
<keyword evidence="2" id="KW-0813">Transport</keyword>
<evidence type="ECO:0000313" key="7">
    <source>
        <dbReference type="Proteomes" id="UP001157946"/>
    </source>
</evidence>